<comment type="caution">
    <text evidence="8">The sequence shown here is derived from an EMBL/GenBank/DDBJ whole genome shotgun (WGS) entry which is preliminary data.</text>
</comment>
<proteinExistence type="inferred from homology"/>
<reference evidence="8" key="1">
    <citation type="submission" date="2023-06" db="EMBL/GenBank/DDBJ databases">
        <title>Genome-scale phylogeny and comparative genomics of the fungal order Sordariales.</title>
        <authorList>
            <consortium name="Lawrence Berkeley National Laboratory"/>
            <person name="Hensen N."/>
            <person name="Bonometti L."/>
            <person name="Westerberg I."/>
            <person name="Brannstrom I.O."/>
            <person name="Guillou S."/>
            <person name="Cros-Aarteil S."/>
            <person name="Calhoun S."/>
            <person name="Haridas S."/>
            <person name="Kuo A."/>
            <person name="Mondo S."/>
            <person name="Pangilinan J."/>
            <person name="Riley R."/>
            <person name="LaButti K."/>
            <person name="Andreopoulos B."/>
            <person name="Lipzen A."/>
            <person name="Chen C."/>
            <person name="Yanf M."/>
            <person name="Daum C."/>
            <person name="Ng V."/>
            <person name="Clum A."/>
            <person name="Steindorff A."/>
            <person name="Ohm R."/>
            <person name="Martin F."/>
            <person name="Silar P."/>
            <person name="Natvig D."/>
            <person name="Lalanne C."/>
            <person name="Gautier V."/>
            <person name="Ament-velasquez S.L."/>
            <person name="Kruys A."/>
            <person name="Hutchinson M.I."/>
            <person name="Powell A.J."/>
            <person name="Barry K."/>
            <person name="Miller A.N."/>
            <person name="Grigoriev I.V."/>
            <person name="Debuchy R."/>
            <person name="Gladieux P."/>
            <person name="Thoren M.H."/>
            <person name="Johannesson H."/>
        </authorList>
    </citation>
    <scope>NUCLEOTIDE SEQUENCE</scope>
    <source>
        <strain evidence="8">SMH3391-2</strain>
    </source>
</reference>
<dbReference type="Proteomes" id="UP001174934">
    <property type="component" value="Unassembled WGS sequence"/>
</dbReference>
<comment type="cofactor">
    <cofactor evidence="1">
        <name>FAD</name>
        <dbReference type="ChEBI" id="CHEBI:57692"/>
    </cofactor>
</comment>
<evidence type="ECO:0000313" key="9">
    <source>
        <dbReference type="Proteomes" id="UP001174934"/>
    </source>
</evidence>
<evidence type="ECO:0000256" key="6">
    <source>
        <dbReference type="SAM" id="MobiDB-lite"/>
    </source>
</evidence>
<keyword evidence="5" id="KW-0560">Oxidoreductase</keyword>
<accession>A0AA39WH08</accession>
<evidence type="ECO:0000256" key="2">
    <source>
        <dbReference type="ARBA" id="ARBA00007992"/>
    </source>
</evidence>
<dbReference type="Gene3D" id="3.50.50.60">
    <property type="entry name" value="FAD/NAD(P)-binding domain"/>
    <property type="match status" value="1"/>
</dbReference>
<gene>
    <name evidence="8" type="ORF">B0T17DRAFT_610203</name>
</gene>
<evidence type="ECO:0000313" key="8">
    <source>
        <dbReference type="EMBL" id="KAK0615250.1"/>
    </source>
</evidence>
<feature type="region of interest" description="Disordered" evidence="6">
    <location>
        <begin position="173"/>
        <end position="206"/>
    </location>
</feature>
<evidence type="ECO:0000259" key="7">
    <source>
        <dbReference type="Pfam" id="PF01494"/>
    </source>
</evidence>
<dbReference type="AlphaFoldDB" id="A0AA39WH08"/>
<protein>
    <recommendedName>
        <fullName evidence="7">FAD-binding domain-containing protein</fullName>
    </recommendedName>
</protein>
<dbReference type="PRINTS" id="PR00420">
    <property type="entry name" value="RNGMNOXGNASE"/>
</dbReference>
<evidence type="ECO:0000256" key="5">
    <source>
        <dbReference type="ARBA" id="ARBA00023002"/>
    </source>
</evidence>
<keyword evidence="4" id="KW-0274">FAD</keyword>
<dbReference type="GO" id="GO:0004497">
    <property type="term" value="F:monooxygenase activity"/>
    <property type="evidence" value="ECO:0007669"/>
    <property type="project" value="InterPro"/>
</dbReference>
<sequence length="468" mass="52191">MSNFKVIIVGGGPVGLIAGHCLASAGIDFEILERRPTLDHNWGASTVVWAHNARVLDQLGLLDHAMKIYSPIRYKRNIRADGSLIGWNNVYQVAEKFHAYPWLFFPRNDMINMFHNHLPGKETRVHANKKATGIETTDKGVTVHCADGTSFTGSIVIGADGVNSTVRALMSKPLSSTPDASASTTITTTDKAPTPTTTDPEEPNTPMKTSYIALFARCTGMPDVLEPYTMCETHSPRLAAQAIHNQTNFFFLLYITLDVPTTDRKRFTDADADAYVARPEVADFHITPTLTVSQAWPKKFWHHMTYSEEGLAPRWSDPVSGRVVLAGDSAHKMLPTVALGFNSGLQSMVAITNGLAALLKTTKEPSGKQLKEVWEGYERVRRESARKTMEVTSDTTRLISWRTRGWRFVDQYVLPKIGGEKLLLRLRVSPLVREGLVLEGIEEKGYKEGTIKWKNGRGRGGWWRGRRR</sequence>
<organism evidence="8 9">
    <name type="scientific">Bombardia bombarda</name>
    <dbReference type="NCBI Taxonomy" id="252184"/>
    <lineage>
        <taxon>Eukaryota</taxon>
        <taxon>Fungi</taxon>
        <taxon>Dikarya</taxon>
        <taxon>Ascomycota</taxon>
        <taxon>Pezizomycotina</taxon>
        <taxon>Sordariomycetes</taxon>
        <taxon>Sordariomycetidae</taxon>
        <taxon>Sordariales</taxon>
        <taxon>Lasiosphaeriaceae</taxon>
        <taxon>Bombardia</taxon>
    </lineage>
</organism>
<dbReference type="PANTHER" id="PTHR47356:SF2">
    <property type="entry name" value="FAD-BINDING DOMAIN-CONTAINING PROTEIN-RELATED"/>
    <property type="match status" value="1"/>
</dbReference>
<dbReference type="Pfam" id="PF01494">
    <property type="entry name" value="FAD_binding_3"/>
    <property type="match status" value="1"/>
</dbReference>
<evidence type="ECO:0000256" key="4">
    <source>
        <dbReference type="ARBA" id="ARBA00022827"/>
    </source>
</evidence>
<dbReference type="InterPro" id="IPR002938">
    <property type="entry name" value="FAD-bd"/>
</dbReference>
<feature type="compositionally biased region" description="Low complexity" evidence="6">
    <location>
        <begin position="175"/>
        <end position="198"/>
    </location>
</feature>
<dbReference type="GO" id="GO:0071949">
    <property type="term" value="F:FAD binding"/>
    <property type="evidence" value="ECO:0007669"/>
    <property type="project" value="InterPro"/>
</dbReference>
<dbReference type="SUPFAM" id="SSF51905">
    <property type="entry name" value="FAD/NAD(P)-binding domain"/>
    <property type="match status" value="1"/>
</dbReference>
<keyword evidence="9" id="KW-1185">Reference proteome</keyword>
<dbReference type="PANTHER" id="PTHR47356">
    <property type="entry name" value="FAD-DEPENDENT MONOOXYGENASE ASQG-RELATED"/>
    <property type="match status" value="1"/>
</dbReference>
<name>A0AA39WH08_9PEZI</name>
<evidence type="ECO:0000256" key="3">
    <source>
        <dbReference type="ARBA" id="ARBA00022630"/>
    </source>
</evidence>
<dbReference type="InterPro" id="IPR036188">
    <property type="entry name" value="FAD/NAD-bd_sf"/>
</dbReference>
<feature type="domain" description="FAD-binding" evidence="7">
    <location>
        <begin position="5"/>
        <end position="388"/>
    </location>
</feature>
<evidence type="ECO:0000256" key="1">
    <source>
        <dbReference type="ARBA" id="ARBA00001974"/>
    </source>
</evidence>
<comment type="similarity">
    <text evidence="2">Belongs to the paxM FAD-dependent monooxygenase family.</text>
</comment>
<dbReference type="EMBL" id="JAULSR010000007">
    <property type="protein sequence ID" value="KAK0615250.1"/>
    <property type="molecule type" value="Genomic_DNA"/>
</dbReference>
<keyword evidence="3" id="KW-0285">Flavoprotein</keyword>
<dbReference type="InterPro" id="IPR050562">
    <property type="entry name" value="FAD_mOase_fung"/>
</dbReference>